<feature type="signal peptide" evidence="4">
    <location>
        <begin position="1"/>
        <end position="19"/>
    </location>
</feature>
<name>A0A9X3YLQ1_9GAMM</name>
<evidence type="ECO:0000256" key="1">
    <source>
        <dbReference type="ARBA" id="ARBA00006153"/>
    </source>
</evidence>
<sequence>MLRSALVIALLAGLMPVHAQDAAGDAAAKVLPQVTAWRRDIHQHPELGNRETRTAKLVATQLKKLGMDVKTGVAHTGVVAILKGGKPGPKLAIRADMDALPVTEEVDLPFASKVRGKYAGQDVGVMHACGHDSHTAMLLGVATALAGMRKALPGEVMFVFQPAEEGSPPGEEGGAKLMLKEGVFDAFKPDAVFGLHVFYTLHAGKIGVRQGPLLAGSDRFKISVLGQQTHGAQPWRGVDPVVTAAAIVGQAQTIVSRQLDISKLPAVLSFGIFHGGVRYNIIPERVELEGTIRTFDAAMRDEVMTRLKRVAENVAEGQGAKVEMEVPMEGAVNPVTYNDPALTARMRPSLERAVGKDNVVDVPPNMVAEDFSYFAKEVPGLYFFVGSVPPDQDLATVAPNHSPKFFLHEKALDVGTRAMLTAAVDFLNGANKTSP</sequence>
<dbReference type="EMBL" id="JAOVZO020000018">
    <property type="protein sequence ID" value="MDC8013952.1"/>
    <property type="molecule type" value="Genomic_DNA"/>
</dbReference>
<feature type="domain" description="Peptidase M20 dimerisation" evidence="5">
    <location>
        <begin position="216"/>
        <end position="315"/>
    </location>
</feature>
<feature type="binding site" evidence="3">
    <location>
        <position position="131"/>
    </location>
    <ligand>
        <name>Mn(2+)</name>
        <dbReference type="ChEBI" id="CHEBI:29035"/>
        <label>2</label>
    </ligand>
</feature>
<dbReference type="GO" id="GO:0046872">
    <property type="term" value="F:metal ion binding"/>
    <property type="evidence" value="ECO:0007669"/>
    <property type="project" value="UniProtKB-KW"/>
</dbReference>
<dbReference type="Pfam" id="PF01546">
    <property type="entry name" value="Peptidase_M20"/>
    <property type="match status" value="1"/>
</dbReference>
<evidence type="ECO:0000256" key="2">
    <source>
        <dbReference type="ARBA" id="ARBA00022801"/>
    </source>
</evidence>
<organism evidence="6 7">
    <name type="scientific">Tahibacter soli</name>
    <dbReference type="NCBI Taxonomy" id="2983605"/>
    <lineage>
        <taxon>Bacteria</taxon>
        <taxon>Pseudomonadati</taxon>
        <taxon>Pseudomonadota</taxon>
        <taxon>Gammaproteobacteria</taxon>
        <taxon>Lysobacterales</taxon>
        <taxon>Rhodanobacteraceae</taxon>
        <taxon>Tahibacter</taxon>
    </lineage>
</organism>
<accession>A0A9X3YLQ1</accession>
<dbReference type="InterPro" id="IPR011650">
    <property type="entry name" value="Peptidase_M20_dimer"/>
</dbReference>
<comment type="cofactor">
    <cofactor evidence="3">
        <name>Mn(2+)</name>
        <dbReference type="ChEBI" id="CHEBI:29035"/>
    </cofactor>
    <text evidence="3">The Mn(2+) ion enhances activity.</text>
</comment>
<evidence type="ECO:0000256" key="3">
    <source>
        <dbReference type="PIRSR" id="PIRSR005962-1"/>
    </source>
</evidence>
<feature type="binding site" evidence="3">
    <location>
        <position position="196"/>
    </location>
    <ligand>
        <name>Mn(2+)</name>
        <dbReference type="ChEBI" id="CHEBI:29035"/>
        <label>2</label>
    </ligand>
</feature>
<feature type="binding site" evidence="3">
    <location>
        <position position="401"/>
    </location>
    <ligand>
        <name>Mn(2+)</name>
        <dbReference type="ChEBI" id="CHEBI:29035"/>
        <label>2</label>
    </ligand>
</feature>
<dbReference type="PANTHER" id="PTHR11014">
    <property type="entry name" value="PEPTIDASE M20 FAMILY MEMBER"/>
    <property type="match status" value="1"/>
</dbReference>
<evidence type="ECO:0000256" key="4">
    <source>
        <dbReference type="SAM" id="SignalP"/>
    </source>
</evidence>
<reference evidence="6" key="1">
    <citation type="submission" date="2023-02" db="EMBL/GenBank/DDBJ databases">
        <title>Tahibacter soli sp. nov. isolated from soil.</title>
        <authorList>
            <person name="Baek J.H."/>
            <person name="Lee J.K."/>
            <person name="Choi D.G."/>
            <person name="Jeon C.O."/>
        </authorList>
    </citation>
    <scope>NUCLEOTIDE SEQUENCE</scope>
    <source>
        <strain evidence="6">BL</strain>
    </source>
</reference>
<gene>
    <name evidence="6" type="ORF">OD750_015515</name>
</gene>
<dbReference type="InterPro" id="IPR002933">
    <property type="entry name" value="Peptidase_M20"/>
</dbReference>
<feature type="chain" id="PRO_5040824255" evidence="4">
    <location>
        <begin position="20"/>
        <end position="435"/>
    </location>
</feature>
<dbReference type="PANTHER" id="PTHR11014:SF63">
    <property type="entry name" value="METALLOPEPTIDASE, PUTATIVE (AFU_ORTHOLOGUE AFUA_6G09600)-RELATED"/>
    <property type="match status" value="1"/>
</dbReference>
<keyword evidence="3" id="KW-0479">Metal-binding</keyword>
<keyword evidence="3" id="KW-0464">Manganese</keyword>
<evidence type="ECO:0000259" key="5">
    <source>
        <dbReference type="Pfam" id="PF07687"/>
    </source>
</evidence>
<dbReference type="SUPFAM" id="SSF53187">
    <property type="entry name" value="Zn-dependent exopeptidases"/>
    <property type="match status" value="1"/>
</dbReference>
<comment type="similarity">
    <text evidence="1">Belongs to the peptidase M20 family.</text>
</comment>
<feature type="binding site" evidence="3">
    <location>
        <position position="165"/>
    </location>
    <ligand>
        <name>Mn(2+)</name>
        <dbReference type="ChEBI" id="CHEBI:29035"/>
        <label>2</label>
    </ligand>
</feature>
<dbReference type="InterPro" id="IPR036264">
    <property type="entry name" value="Bact_exopeptidase_dim_dom"/>
</dbReference>
<dbReference type="GO" id="GO:0016787">
    <property type="term" value="F:hydrolase activity"/>
    <property type="evidence" value="ECO:0007669"/>
    <property type="project" value="UniProtKB-KW"/>
</dbReference>
<proteinExistence type="inferred from homology"/>
<comment type="caution">
    <text evidence="6">The sequence shown here is derived from an EMBL/GenBank/DDBJ whole genome shotgun (WGS) entry which is preliminary data.</text>
</comment>
<dbReference type="PIRSF" id="PIRSF005962">
    <property type="entry name" value="Pept_M20D_amidohydro"/>
    <property type="match status" value="1"/>
</dbReference>
<keyword evidence="7" id="KW-1185">Reference proteome</keyword>
<dbReference type="AlphaFoldDB" id="A0A9X3YLQ1"/>
<dbReference type="Pfam" id="PF07687">
    <property type="entry name" value="M20_dimer"/>
    <property type="match status" value="1"/>
</dbReference>
<evidence type="ECO:0000313" key="6">
    <source>
        <dbReference type="EMBL" id="MDC8013952.1"/>
    </source>
</evidence>
<dbReference type="NCBIfam" id="TIGR01891">
    <property type="entry name" value="amidohydrolases"/>
    <property type="match status" value="1"/>
</dbReference>
<feature type="binding site" evidence="3">
    <location>
        <position position="129"/>
    </location>
    <ligand>
        <name>Mn(2+)</name>
        <dbReference type="ChEBI" id="CHEBI:29035"/>
        <label>2</label>
    </ligand>
</feature>
<dbReference type="SUPFAM" id="SSF55031">
    <property type="entry name" value="Bacterial exopeptidase dimerisation domain"/>
    <property type="match status" value="1"/>
</dbReference>
<dbReference type="FunFam" id="3.30.70.360:FF:000014">
    <property type="entry name" value="N-acyl-L-amino acid amidohydrolase"/>
    <property type="match status" value="1"/>
</dbReference>
<dbReference type="InterPro" id="IPR017439">
    <property type="entry name" value="Amidohydrolase"/>
</dbReference>
<keyword evidence="4" id="KW-0732">Signal</keyword>
<dbReference type="RefSeq" id="WP_263541596.1">
    <property type="nucleotide sequence ID" value="NZ_JAOVZO020000018.1"/>
</dbReference>
<dbReference type="Gene3D" id="3.40.630.10">
    <property type="entry name" value="Zn peptidases"/>
    <property type="match status" value="1"/>
</dbReference>
<dbReference type="Proteomes" id="UP001139971">
    <property type="component" value="Unassembled WGS sequence"/>
</dbReference>
<dbReference type="Gene3D" id="3.30.70.360">
    <property type="match status" value="1"/>
</dbReference>
<keyword evidence="2" id="KW-0378">Hydrolase</keyword>
<evidence type="ECO:0000313" key="7">
    <source>
        <dbReference type="Proteomes" id="UP001139971"/>
    </source>
</evidence>
<protein>
    <submittedName>
        <fullName evidence="6">Amidohydrolase</fullName>
    </submittedName>
</protein>